<evidence type="ECO:0000313" key="3">
    <source>
        <dbReference type="Proteomes" id="UP000319349"/>
    </source>
</evidence>
<dbReference type="Proteomes" id="UP000319349">
    <property type="component" value="Chromosome"/>
</dbReference>
<keyword evidence="1" id="KW-0812">Transmembrane</keyword>
<sequence>MAPATPRGLAALWPLCNGSAGEALPILEEAAQESLLAPLGLLLVALSRHPSRVRPPPSSLTVVLAGAIVVLTFWLTLGRGYTAA</sequence>
<protein>
    <submittedName>
        <fullName evidence="2">Uncharacterized protein</fullName>
    </submittedName>
</protein>
<reference evidence="2 3" key="1">
    <citation type="submission" date="2019-03" db="EMBL/GenBank/DDBJ databases">
        <title>Tal1 in Xanthomonas translucens pv. cerealis Contributes to Virulence in Bacterial Leaf Streak of Wheat.</title>
        <authorList>
            <person name="Shah S.M.A."/>
            <person name="Haq F."/>
            <person name="Ma W."/>
            <person name="Xu X."/>
            <person name="Wang S."/>
            <person name="Xu Z."/>
            <person name="Zou L."/>
            <person name="Zhu B."/>
            <person name="Chen G."/>
        </authorList>
    </citation>
    <scope>NUCLEOTIDE SEQUENCE [LARGE SCALE GENOMIC DNA]</scope>
    <source>
        <strain evidence="2 3">01</strain>
    </source>
</reference>
<proteinExistence type="predicted"/>
<dbReference type="RefSeq" id="WP_142742964.1">
    <property type="nucleotide sequence ID" value="NZ_CP038228.1"/>
</dbReference>
<keyword evidence="1" id="KW-1133">Transmembrane helix</keyword>
<dbReference type="EMBL" id="CP038228">
    <property type="protein sequence ID" value="QDI05459.1"/>
    <property type="molecule type" value="Genomic_DNA"/>
</dbReference>
<keyword evidence="3" id="KW-1185">Reference proteome</keyword>
<dbReference type="AlphaFoldDB" id="A0A514EHE7"/>
<accession>A0A514EHE7</accession>
<gene>
    <name evidence="2" type="ORF">E4A48_18890</name>
</gene>
<feature type="transmembrane region" description="Helical" evidence="1">
    <location>
        <begin position="59"/>
        <end position="77"/>
    </location>
</feature>
<name>A0A514EHE7_9XANT</name>
<evidence type="ECO:0000256" key="1">
    <source>
        <dbReference type="SAM" id="Phobius"/>
    </source>
</evidence>
<organism evidence="2 3">
    <name type="scientific">Xanthomonas cerealis pv. cerealis</name>
    <dbReference type="NCBI Taxonomy" id="152263"/>
    <lineage>
        <taxon>Bacteria</taxon>
        <taxon>Pseudomonadati</taxon>
        <taxon>Pseudomonadota</taxon>
        <taxon>Gammaproteobacteria</taxon>
        <taxon>Lysobacterales</taxon>
        <taxon>Lysobacteraceae</taxon>
        <taxon>Xanthomonas</taxon>
        <taxon>Xanthomonas translucens group</taxon>
        <taxon>Xanthomonas cerealis</taxon>
    </lineage>
</organism>
<evidence type="ECO:0000313" key="2">
    <source>
        <dbReference type="EMBL" id="QDI05459.1"/>
    </source>
</evidence>
<keyword evidence="1" id="KW-0472">Membrane</keyword>